<dbReference type="InterPro" id="IPR001128">
    <property type="entry name" value="Cyt_P450"/>
</dbReference>
<dbReference type="GO" id="GO:0020037">
    <property type="term" value="F:heme binding"/>
    <property type="evidence" value="ECO:0007669"/>
    <property type="project" value="InterPro"/>
</dbReference>
<dbReference type="InterPro" id="IPR050364">
    <property type="entry name" value="Cytochrome_P450_fung"/>
</dbReference>
<accession>A0A8H7CN49</accession>
<dbReference type="PRINTS" id="PR00463">
    <property type="entry name" value="EP450I"/>
</dbReference>
<dbReference type="Pfam" id="PF00067">
    <property type="entry name" value="p450"/>
    <property type="match status" value="1"/>
</dbReference>
<dbReference type="CDD" id="cd11065">
    <property type="entry name" value="CYP64-like"/>
    <property type="match status" value="1"/>
</dbReference>
<evidence type="ECO:0000256" key="7">
    <source>
        <dbReference type="ARBA" id="ARBA00023004"/>
    </source>
</evidence>
<evidence type="ECO:0000313" key="11">
    <source>
        <dbReference type="EMBL" id="KAF7343869.1"/>
    </source>
</evidence>
<dbReference type="Proteomes" id="UP000623467">
    <property type="component" value="Unassembled WGS sequence"/>
</dbReference>
<evidence type="ECO:0000256" key="8">
    <source>
        <dbReference type="ARBA" id="ARBA00023033"/>
    </source>
</evidence>
<keyword evidence="7 9" id="KW-0408">Iron</keyword>
<keyword evidence="5 9" id="KW-0479">Metal-binding</keyword>
<evidence type="ECO:0000256" key="5">
    <source>
        <dbReference type="ARBA" id="ARBA00022723"/>
    </source>
</evidence>
<dbReference type="GO" id="GO:0005506">
    <property type="term" value="F:iron ion binding"/>
    <property type="evidence" value="ECO:0007669"/>
    <property type="project" value="InterPro"/>
</dbReference>
<evidence type="ECO:0000313" key="12">
    <source>
        <dbReference type="Proteomes" id="UP000623467"/>
    </source>
</evidence>
<keyword evidence="8 10" id="KW-0503">Monooxygenase</keyword>
<comment type="similarity">
    <text evidence="3 10">Belongs to the cytochrome P450 family.</text>
</comment>
<dbReference type="EMBL" id="JACAZH010000022">
    <property type="protein sequence ID" value="KAF7343869.1"/>
    <property type="molecule type" value="Genomic_DNA"/>
</dbReference>
<dbReference type="InterPro" id="IPR002401">
    <property type="entry name" value="Cyt_P450_E_grp-I"/>
</dbReference>
<dbReference type="PANTHER" id="PTHR46300:SF7">
    <property type="entry name" value="P450, PUTATIVE (EUROFUNG)-RELATED"/>
    <property type="match status" value="1"/>
</dbReference>
<evidence type="ECO:0000256" key="10">
    <source>
        <dbReference type="RuleBase" id="RU000461"/>
    </source>
</evidence>
<evidence type="ECO:0000256" key="9">
    <source>
        <dbReference type="PIRSR" id="PIRSR602401-1"/>
    </source>
</evidence>
<comment type="caution">
    <text evidence="11">The sequence shown here is derived from an EMBL/GenBank/DDBJ whole genome shotgun (WGS) entry which is preliminary data.</text>
</comment>
<protein>
    <submittedName>
        <fullName evidence="11">Cytochrome p450</fullName>
    </submittedName>
</protein>
<dbReference type="OrthoDB" id="1103324at2759"/>
<comment type="pathway">
    <text evidence="2">Secondary metabolite biosynthesis.</text>
</comment>
<evidence type="ECO:0000256" key="4">
    <source>
        <dbReference type="ARBA" id="ARBA00022617"/>
    </source>
</evidence>
<evidence type="ECO:0000256" key="2">
    <source>
        <dbReference type="ARBA" id="ARBA00005179"/>
    </source>
</evidence>
<gene>
    <name evidence="11" type="ORF">MSAN_01968200</name>
</gene>
<organism evidence="11 12">
    <name type="scientific">Mycena sanguinolenta</name>
    <dbReference type="NCBI Taxonomy" id="230812"/>
    <lineage>
        <taxon>Eukaryota</taxon>
        <taxon>Fungi</taxon>
        <taxon>Dikarya</taxon>
        <taxon>Basidiomycota</taxon>
        <taxon>Agaricomycotina</taxon>
        <taxon>Agaricomycetes</taxon>
        <taxon>Agaricomycetidae</taxon>
        <taxon>Agaricales</taxon>
        <taxon>Marasmiineae</taxon>
        <taxon>Mycenaceae</taxon>
        <taxon>Mycena</taxon>
    </lineage>
</organism>
<dbReference type="InterPro" id="IPR036396">
    <property type="entry name" value="Cyt_P450_sf"/>
</dbReference>
<keyword evidence="6 10" id="KW-0560">Oxidoreductase</keyword>
<dbReference type="GO" id="GO:0016705">
    <property type="term" value="F:oxidoreductase activity, acting on paired donors, with incorporation or reduction of molecular oxygen"/>
    <property type="evidence" value="ECO:0007669"/>
    <property type="project" value="InterPro"/>
</dbReference>
<feature type="binding site" description="axial binding residue" evidence="9">
    <location>
        <position position="433"/>
    </location>
    <ligand>
        <name>heme</name>
        <dbReference type="ChEBI" id="CHEBI:30413"/>
    </ligand>
    <ligandPart>
        <name>Fe</name>
        <dbReference type="ChEBI" id="CHEBI:18248"/>
    </ligandPart>
</feature>
<dbReference type="SUPFAM" id="SSF48264">
    <property type="entry name" value="Cytochrome P450"/>
    <property type="match status" value="1"/>
</dbReference>
<proteinExistence type="inferred from homology"/>
<keyword evidence="12" id="KW-1185">Reference proteome</keyword>
<dbReference type="GO" id="GO:0004497">
    <property type="term" value="F:monooxygenase activity"/>
    <property type="evidence" value="ECO:0007669"/>
    <property type="project" value="UniProtKB-KW"/>
</dbReference>
<evidence type="ECO:0000256" key="3">
    <source>
        <dbReference type="ARBA" id="ARBA00010617"/>
    </source>
</evidence>
<reference evidence="11" key="1">
    <citation type="submission" date="2020-05" db="EMBL/GenBank/DDBJ databases">
        <title>Mycena genomes resolve the evolution of fungal bioluminescence.</title>
        <authorList>
            <person name="Tsai I.J."/>
        </authorList>
    </citation>
    <scope>NUCLEOTIDE SEQUENCE</scope>
    <source>
        <strain evidence="11">160909Yilan</strain>
    </source>
</reference>
<dbReference type="PROSITE" id="PS00086">
    <property type="entry name" value="CYTOCHROME_P450"/>
    <property type="match status" value="1"/>
</dbReference>
<comment type="cofactor">
    <cofactor evidence="1 9">
        <name>heme</name>
        <dbReference type="ChEBI" id="CHEBI:30413"/>
    </cofactor>
</comment>
<keyword evidence="4 9" id="KW-0349">Heme</keyword>
<dbReference type="PANTHER" id="PTHR46300">
    <property type="entry name" value="P450, PUTATIVE (EUROFUNG)-RELATED-RELATED"/>
    <property type="match status" value="1"/>
</dbReference>
<evidence type="ECO:0000256" key="1">
    <source>
        <dbReference type="ARBA" id="ARBA00001971"/>
    </source>
</evidence>
<dbReference type="AlphaFoldDB" id="A0A8H7CN49"/>
<dbReference type="InterPro" id="IPR017972">
    <property type="entry name" value="Cyt_P450_CS"/>
</dbReference>
<sequence>MDYGFFALLALSIALLSFSQKFLSTWRRRQLPFPPGPSPYPFIGNFRDIPAKLPWLTYTKWGIQYGSDIVHASALGQHIVIVNSVKTAVEIFEKRAHMYSGRPVLAMVKLMGWDFSFAMLPEGDKWREGRKMFQEHFRQDVSRNYRPIQVKKVHLLLQELLSSPQEFREHLKTLSAAIIMATVYGYEVQSTNDHFVGLAEDVVKRLSDSFSPSAVAVNTFPILRYLPSWMPGADFQRVATECRQLIKEMREAPFNFAKQNMRDGTDSTSVVARLLEGNRYDEDAIQDVAGTAYAGGADTTASCLASFFLAMALHPEIQKRAQTEIDTVIGTHRLPEFEDRPSLPYVEALYREVMRWKPVAPLGVAHASTADDVYNGYFIPKGTTVISNIWAMTRDESIYPEPERFNPDRFLTADGKLNDDKTVLVFGFGRRICAGRHHADAMFWITSVSVLAMFNIGKAKDKTGKAIEIDPDFYSDGLASKPEPFACSIIPRSETAKCLVRATLETHDF</sequence>
<name>A0A8H7CN49_9AGAR</name>
<dbReference type="Gene3D" id="1.10.630.10">
    <property type="entry name" value="Cytochrome P450"/>
    <property type="match status" value="1"/>
</dbReference>
<evidence type="ECO:0000256" key="6">
    <source>
        <dbReference type="ARBA" id="ARBA00023002"/>
    </source>
</evidence>